<accession>A0A8J3PYV5</accession>
<keyword evidence="3" id="KW-1185">Reference proteome</keyword>
<feature type="transmembrane region" description="Helical" evidence="1">
    <location>
        <begin position="155"/>
        <end position="175"/>
    </location>
</feature>
<feature type="transmembrane region" description="Helical" evidence="1">
    <location>
        <begin position="35"/>
        <end position="59"/>
    </location>
</feature>
<comment type="caution">
    <text evidence="2">The sequence shown here is derived from an EMBL/GenBank/DDBJ whole genome shotgun (WGS) entry which is preliminary data.</text>
</comment>
<dbReference type="PANTHER" id="PTHR37314:SF4">
    <property type="entry name" value="UPF0700 TRANSMEMBRANE PROTEIN YOAK"/>
    <property type="match status" value="1"/>
</dbReference>
<keyword evidence="1" id="KW-1133">Transmembrane helix</keyword>
<dbReference type="RefSeq" id="WP_203886869.1">
    <property type="nucleotide sequence ID" value="NZ_BAABHH010000027.1"/>
</dbReference>
<evidence type="ECO:0008006" key="4">
    <source>
        <dbReference type="Google" id="ProtNLM"/>
    </source>
</evidence>
<evidence type="ECO:0000256" key="1">
    <source>
        <dbReference type="SAM" id="Phobius"/>
    </source>
</evidence>
<feature type="transmembrane region" description="Helical" evidence="1">
    <location>
        <begin position="129"/>
        <end position="149"/>
    </location>
</feature>
<feature type="transmembrane region" description="Helical" evidence="1">
    <location>
        <begin position="100"/>
        <end position="122"/>
    </location>
</feature>
<dbReference type="PANTHER" id="PTHR37314">
    <property type="entry name" value="SLR0142 PROTEIN"/>
    <property type="match status" value="1"/>
</dbReference>
<reference evidence="2 3" key="1">
    <citation type="submission" date="2021-01" db="EMBL/GenBank/DDBJ databases">
        <title>Whole genome shotgun sequence of Planotetraspora kaengkrachanensis NBRC 104272.</title>
        <authorList>
            <person name="Komaki H."/>
            <person name="Tamura T."/>
        </authorList>
    </citation>
    <scope>NUCLEOTIDE SEQUENCE [LARGE SCALE GENOMIC DNA]</scope>
    <source>
        <strain evidence="2 3">NBRC 104272</strain>
    </source>
</reference>
<protein>
    <recommendedName>
        <fullName evidence="4">DUF1275 domain-containing protein</fullName>
    </recommendedName>
</protein>
<feature type="transmembrane region" description="Helical" evidence="1">
    <location>
        <begin position="182"/>
        <end position="202"/>
    </location>
</feature>
<dbReference type="EMBL" id="BONV01000041">
    <property type="protein sequence ID" value="GIG83573.1"/>
    <property type="molecule type" value="Genomic_DNA"/>
</dbReference>
<gene>
    <name evidence="2" type="ORF">Pka01_67000</name>
</gene>
<sequence length="238" mass="23399">MRAAATAPSAEGPARAGPRILTTALTLATGATNGISFFGLGGVFTSVMTGNLVLLGLAAGRPDATLAAHALGAIAGFVAGVLAGSHVIGRTAPGHPGWGVRVAIVLGAEFLMLAGLLGVWAAEGGHPTAGVRLTLAGVASLAMGVQSAVIRTFGVPGLSTTFFTGTLTGVVAGLVIEGRVQWHNVVLLASVVVGAAAGGWMVDHGGPYAPVVPTALLALVLAGLWPLAVRPGRTAARS</sequence>
<feature type="transmembrane region" description="Helical" evidence="1">
    <location>
        <begin position="208"/>
        <end position="229"/>
    </location>
</feature>
<feature type="transmembrane region" description="Helical" evidence="1">
    <location>
        <begin position="66"/>
        <end position="88"/>
    </location>
</feature>
<dbReference type="AlphaFoldDB" id="A0A8J3PYV5"/>
<keyword evidence="1" id="KW-0472">Membrane</keyword>
<dbReference type="InterPro" id="IPR010699">
    <property type="entry name" value="DUF1275"/>
</dbReference>
<proteinExistence type="predicted"/>
<organism evidence="2 3">
    <name type="scientific">Planotetraspora kaengkrachanensis</name>
    <dbReference type="NCBI Taxonomy" id="575193"/>
    <lineage>
        <taxon>Bacteria</taxon>
        <taxon>Bacillati</taxon>
        <taxon>Actinomycetota</taxon>
        <taxon>Actinomycetes</taxon>
        <taxon>Streptosporangiales</taxon>
        <taxon>Streptosporangiaceae</taxon>
        <taxon>Planotetraspora</taxon>
    </lineage>
</organism>
<evidence type="ECO:0000313" key="2">
    <source>
        <dbReference type="EMBL" id="GIG83573.1"/>
    </source>
</evidence>
<dbReference type="Pfam" id="PF06912">
    <property type="entry name" value="DUF1275"/>
    <property type="match status" value="1"/>
</dbReference>
<evidence type="ECO:0000313" key="3">
    <source>
        <dbReference type="Proteomes" id="UP000630097"/>
    </source>
</evidence>
<name>A0A8J3PYV5_9ACTN</name>
<keyword evidence="1" id="KW-0812">Transmembrane</keyword>
<dbReference type="Proteomes" id="UP000630097">
    <property type="component" value="Unassembled WGS sequence"/>
</dbReference>